<reference evidence="2 3" key="1">
    <citation type="submission" date="2017-10" db="EMBL/GenBank/DDBJ databases">
        <title>Novel microbial diversity and functional potential in the marine mammal oral microbiome.</title>
        <authorList>
            <person name="Dudek N.K."/>
            <person name="Sun C.L."/>
            <person name="Burstein D."/>
            <person name="Kantor R.S."/>
            <person name="Aliaga Goltsman D.S."/>
            <person name="Bik E.M."/>
            <person name="Thomas B.C."/>
            <person name="Banfield J.F."/>
            <person name="Relman D.A."/>
        </authorList>
    </citation>
    <scope>NUCLEOTIDE SEQUENCE [LARGE SCALE GENOMIC DNA]</scope>
    <source>
        <strain evidence="2">DOLJORAL78_47_16</strain>
    </source>
</reference>
<dbReference type="InterPro" id="IPR015797">
    <property type="entry name" value="NUDIX_hydrolase-like_dom_sf"/>
</dbReference>
<organism evidence="2 3">
    <name type="scientific">candidate division KSB3 bacterium</name>
    <dbReference type="NCBI Taxonomy" id="2044937"/>
    <lineage>
        <taxon>Bacteria</taxon>
        <taxon>candidate division KSB3</taxon>
    </lineage>
</organism>
<name>A0A2G6KBH0_9BACT</name>
<dbReference type="EMBL" id="PDSK01000115">
    <property type="protein sequence ID" value="PIE32322.1"/>
    <property type="molecule type" value="Genomic_DNA"/>
</dbReference>
<dbReference type="AlphaFoldDB" id="A0A2G6KBH0"/>
<dbReference type="Gene3D" id="3.90.79.10">
    <property type="entry name" value="Nucleoside Triphosphate Pyrophosphohydrolase"/>
    <property type="match status" value="1"/>
</dbReference>
<evidence type="ECO:0000259" key="1">
    <source>
        <dbReference type="PROSITE" id="PS51462"/>
    </source>
</evidence>
<proteinExistence type="predicted"/>
<dbReference type="Pfam" id="PF00293">
    <property type="entry name" value="NUDIX"/>
    <property type="match status" value="1"/>
</dbReference>
<sequence length="184" mass="21367">MFRDLLLKLLESYQQEYPEETSCVERYTNFVTTNPHCFERSLEIGHVTGSAWVVNRAGTHTLLTHHKKLNKWLQPGGHADGNPNVLEVALQEAQEETGIANFKTLSEGIFDLDIHLIPARKNVPAHSHYDSRFVLQTVDLEEYQVSDESHDLAWIEIKKLEEFTQEESMLRMARKWASLLRERH</sequence>
<dbReference type="InterPro" id="IPR000086">
    <property type="entry name" value="NUDIX_hydrolase_dom"/>
</dbReference>
<evidence type="ECO:0000313" key="2">
    <source>
        <dbReference type="EMBL" id="PIE32322.1"/>
    </source>
</evidence>
<comment type="caution">
    <text evidence="2">The sequence shown here is derived from an EMBL/GenBank/DDBJ whole genome shotgun (WGS) entry which is preliminary data.</text>
</comment>
<dbReference type="GO" id="GO:0016787">
    <property type="term" value="F:hydrolase activity"/>
    <property type="evidence" value="ECO:0007669"/>
    <property type="project" value="UniProtKB-KW"/>
</dbReference>
<dbReference type="Proteomes" id="UP000230821">
    <property type="component" value="Unassembled WGS sequence"/>
</dbReference>
<evidence type="ECO:0000313" key="3">
    <source>
        <dbReference type="Proteomes" id="UP000230821"/>
    </source>
</evidence>
<feature type="domain" description="Nudix hydrolase" evidence="1">
    <location>
        <begin position="44"/>
        <end position="184"/>
    </location>
</feature>
<accession>A0A2G6KBH0</accession>
<dbReference type="PROSITE" id="PS51462">
    <property type="entry name" value="NUDIX"/>
    <property type="match status" value="1"/>
</dbReference>
<dbReference type="CDD" id="cd03674">
    <property type="entry name" value="NUDIX_Hydrolase"/>
    <property type="match status" value="1"/>
</dbReference>
<protein>
    <submittedName>
        <fullName evidence="2">NUDIX hydrolase</fullName>
    </submittedName>
</protein>
<keyword evidence="2" id="KW-0378">Hydrolase</keyword>
<gene>
    <name evidence="2" type="ORF">CSA56_15730</name>
</gene>
<dbReference type="SUPFAM" id="SSF55811">
    <property type="entry name" value="Nudix"/>
    <property type="match status" value="1"/>
</dbReference>